<proteinExistence type="predicted"/>
<dbReference type="Proteomes" id="UP000439965">
    <property type="component" value="Unassembled WGS sequence"/>
</dbReference>
<dbReference type="Proteomes" id="UP001241571">
    <property type="component" value="Unassembled WGS sequence"/>
</dbReference>
<evidence type="ECO:0000313" key="4">
    <source>
        <dbReference type="EMBL" id="MDT2688902.1"/>
    </source>
</evidence>
<feature type="transmembrane region" description="Helical" evidence="1">
    <location>
        <begin position="77"/>
        <end position="98"/>
    </location>
</feature>
<reference evidence="4" key="3">
    <citation type="submission" date="2023-03" db="EMBL/GenBank/DDBJ databases">
        <authorList>
            <person name="Shen W."/>
            <person name="Cai J."/>
        </authorList>
    </citation>
    <scope>NUCLEOTIDE SEQUENCE</scope>
    <source>
        <strain evidence="4">K69-2</strain>
    </source>
</reference>
<keyword evidence="1" id="KW-1133">Transmembrane helix</keyword>
<reference evidence="5 6" key="1">
    <citation type="submission" date="2019-04" db="EMBL/GenBank/DDBJ databases">
        <title>Step-wise assembly of the neonatal virome modulated by breast feeding.</title>
        <authorList>
            <person name="Liang G."/>
            <person name="Bushman F."/>
        </authorList>
    </citation>
    <scope>NUCLEOTIDE SEQUENCE [LARGE SCALE GENOMIC DNA]</scope>
    <source>
        <strain evidence="5 6">E3404</strain>
    </source>
</reference>
<dbReference type="Pfam" id="PF12822">
    <property type="entry name" value="ECF_trnsprt"/>
    <property type="match status" value="1"/>
</dbReference>
<evidence type="ECO:0000313" key="6">
    <source>
        <dbReference type="Proteomes" id="UP000439965"/>
    </source>
</evidence>
<feature type="transmembrane region" description="Helical" evidence="1">
    <location>
        <begin position="39"/>
        <end position="57"/>
    </location>
</feature>
<sequence>MLVMKRKVDAHMIAVMGLLIALMVVLSQILGFETAYLKLTFTFVPELIMGMLFGPFWTAVGASVADIAGMILFPKSAYFFGFTINAFVGGLIYGYFFYRKEVTWKRAATVVLLNTLLITLILTPIWLAMMLNIPLTSWAIWSARLMKAVIMFPIQTVLIYFVGRAVPYKRLTRRFT</sequence>
<evidence type="ECO:0000313" key="2">
    <source>
        <dbReference type="EMBL" id="MBA0974249.1"/>
    </source>
</evidence>
<reference evidence="2 7" key="2">
    <citation type="submission" date="2020-06" db="EMBL/GenBank/DDBJ databases">
        <title>Crossreactivity between MHC class I-restricted antigens from cancer cells and an enterococcal bacteriophage.</title>
        <authorList>
            <person name="Fluckiger A."/>
            <person name="Daillere R."/>
            <person name="Sassi M."/>
            <person name="Cattoir V."/>
            <person name="Kroemer G."/>
            <person name="Zitvogel L."/>
        </authorList>
    </citation>
    <scope>NUCLEOTIDE SEQUENCE [LARGE SCALE GENOMIC DNA]</scope>
    <source>
        <strain evidence="2 7">EG4</strain>
    </source>
</reference>
<accession>A0A3N3WPM6</accession>
<keyword evidence="1" id="KW-0812">Transmembrane</keyword>
<evidence type="ECO:0000313" key="5">
    <source>
        <dbReference type="EMBL" id="MXS27086.1"/>
    </source>
</evidence>
<dbReference type="InterPro" id="IPR030949">
    <property type="entry name" value="ECF_S_folate_fam"/>
</dbReference>
<dbReference type="AlphaFoldDB" id="A0A3N3WPM6"/>
<dbReference type="EMBL" id="WVTI01000014">
    <property type="protein sequence ID" value="MXS27086.1"/>
    <property type="molecule type" value="Genomic_DNA"/>
</dbReference>
<protein>
    <submittedName>
        <fullName evidence="5">Folate family ECF transporter S component</fullName>
    </submittedName>
</protein>
<feature type="transmembrane region" description="Helical" evidence="1">
    <location>
        <begin position="12"/>
        <end position="32"/>
    </location>
</feature>
<organism evidence="5 6">
    <name type="scientific">Enterococcus gallinarum</name>
    <dbReference type="NCBI Taxonomy" id="1353"/>
    <lineage>
        <taxon>Bacteria</taxon>
        <taxon>Bacillati</taxon>
        <taxon>Bacillota</taxon>
        <taxon>Bacilli</taxon>
        <taxon>Lactobacillales</taxon>
        <taxon>Enterococcaceae</taxon>
        <taxon>Enterococcus</taxon>
    </lineage>
</organism>
<dbReference type="Proteomes" id="UP000571857">
    <property type="component" value="Unassembled WGS sequence"/>
</dbReference>
<dbReference type="Proteomes" id="UP001183682">
    <property type="component" value="Unassembled WGS sequence"/>
</dbReference>
<feature type="transmembrane region" description="Helical" evidence="1">
    <location>
        <begin position="145"/>
        <end position="166"/>
    </location>
</feature>
<dbReference type="NCBIfam" id="TIGR04518">
    <property type="entry name" value="ECF_S_folT_fam"/>
    <property type="match status" value="1"/>
</dbReference>
<gene>
    <name evidence="5" type="ORF">GTI89_13585</name>
    <name evidence="2" type="ORF">HWH42_16915</name>
    <name evidence="4" type="ORF">P7E30_01620</name>
    <name evidence="3" type="ORF">QRX88_03130</name>
</gene>
<dbReference type="InterPro" id="IPR024529">
    <property type="entry name" value="ECF_trnsprt_substrate-spec"/>
</dbReference>
<dbReference type="EMBL" id="JABXJK010000089">
    <property type="protein sequence ID" value="MBA0974249.1"/>
    <property type="molecule type" value="Genomic_DNA"/>
</dbReference>
<dbReference type="EMBL" id="JASUBT010000002">
    <property type="protein sequence ID" value="MDL4934712.1"/>
    <property type="molecule type" value="Genomic_DNA"/>
</dbReference>
<evidence type="ECO:0000256" key="1">
    <source>
        <dbReference type="SAM" id="Phobius"/>
    </source>
</evidence>
<reference evidence="3 8" key="4">
    <citation type="submission" date="2023-06" db="EMBL/GenBank/DDBJ databases">
        <title>Acute promotion of culturable opportunistic pathogens and persistent increase of antibiotic resistance following antibiotic exposure in mouse gut microbiota.</title>
        <authorList>
            <person name="Li L."/>
            <person name="Wang B."/>
            <person name="Sun Y."/>
            <person name="Wang M."/>
            <person name="Xu H."/>
        </authorList>
    </citation>
    <scope>NUCLEOTIDE SEQUENCE [LARGE SCALE GENOMIC DNA]</scope>
    <source>
        <strain evidence="3 8">CRI2_2</strain>
    </source>
</reference>
<dbReference type="GeneID" id="93224800"/>
<comment type="caution">
    <text evidence="5">The sequence shown here is derived from an EMBL/GenBank/DDBJ whole genome shotgun (WGS) entry which is preliminary data.</text>
</comment>
<evidence type="ECO:0000313" key="8">
    <source>
        <dbReference type="Proteomes" id="UP001241571"/>
    </source>
</evidence>
<keyword evidence="1" id="KW-0472">Membrane</keyword>
<name>A0A3N3WPM6_ENTGA</name>
<dbReference type="OrthoDB" id="4624at2"/>
<dbReference type="Gene3D" id="1.10.1760.20">
    <property type="match status" value="1"/>
</dbReference>
<dbReference type="GO" id="GO:0022857">
    <property type="term" value="F:transmembrane transporter activity"/>
    <property type="evidence" value="ECO:0007669"/>
    <property type="project" value="InterPro"/>
</dbReference>
<dbReference type="EMBL" id="JARPZN010000001">
    <property type="protein sequence ID" value="MDT2688902.1"/>
    <property type="molecule type" value="Genomic_DNA"/>
</dbReference>
<feature type="transmembrane region" description="Helical" evidence="1">
    <location>
        <begin position="110"/>
        <end position="133"/>
    </location>
</feature>
<evidence type="ECO:0000313" key="7">
    <source>
        <dbReference type="Proteomes" id="UP000571857"/>
    </source>
</evidence>
<evidence type="ECO:0000313" key="3">
    <source>
        <dbReference type="EMBL" id="MDL4934712.1"/>
    </source>
</evidence>
<dbReference type="RefSeq" id="WP_029486579.1">
    <property type="nucleotide sequence ID" value="NZ_BSYC01000001.1"/>
</dbReference>